<keyword evidence="2" id="KW-1185">Reference proteome</keyword>
<name>A0A2Z7BD19_9LAMI</name>
<evidence type="ECO:0000313" key="2">
    <source>
        <dbReference type="Proteomes" id="UP000250235"/>
    </source>
</evidence>
<reference evidence="1 2" key="1">
    <citation type="journal article" date="2015" name="Proc. Natl. Acad. Sci. U.S.A.">
        <title>The resurrection genome of Boea hygrometrica: A blueprint for survival of dehydration.</title>
        <authorList>
            <person name="Xiao L."/>
            <person name="Yang G."/>
            <person name="Zhang L."/>
            <person name="Yang X."/>
            <person name="Zhao S."/>
            <person name="Ji Z."/>
            <person name="Zhou Q."/>
            <person name="Hu M."/>
            <person name="Wang Y."/>
            <person name="Chen M."/>
            <person name="Xu Y."/>
            <person name="Jin H."/>
            <person name="Xiao X."/>
            <person name="Hu G."/>
            <person name="Bao F."/>
            <person name="Hu Y."/>
            <person name="Wan P."/>
            <person name="Li L."/>
            <person name="Deng X."/>
            <person name="Kuang T."/>
            <person name="Xiang C."/>
            <person name="Zhu J.K."/>
            <person name="Oliver M.J."/>
            <person name="He Y."/>
        </authorList>
    </citation>
    <scope>NUCLEOTIDE SEQUENCE [LARGE SCALE GENOMIC DNA]</scope>
    <source>
        <strain evidence="2">cv. XS01</strain>
    </source>
</reference>
<dbReference type="EMBL" id="KV008916">
    <property type="protein sequence ID" value="KZV29837.1"/>
    <property type="molecule type" value="Genomic_DNA"/>
</dbReference>
<organism evidence="1 2">
    <name type="scientific">Dorcoceras hygrometricum</name>
    <dbReference type="NCBI Taxonomy" id="472368"/>
    <lineage>
        <taxon>Eukaryota</taxon>
        <taxon>Viridiplantae</taxon>
        <taxon>Streptophyta</taxon>
        <taxon>Embryophyta</taxon>
        <taxon>Tracheophyta</taxon>
        <taxon>Spermatophyta</taxon>
        <taxon>Magnoliopsida</taxon>
        <taxon>eudicotyledons</taxon>
        <taxon>Gunneridae</taxon>
        <taxon>Pentapetalae</taxon>
        <taxon>asterids</taxon>
        <taxon>lamiids</taxon>
        <taxon>Lamiales</taxon>
        <taxon>Gesneriaceae</taxon>
        <taxon>Didymocarpoideae</taxon>
        <taxon>Trichosporeae</taxon>
        <taxon>Loxocarpinae</taxon>
        <taxon>Dorcoceras</taxon>
    </lineage>
</organism>
<gene>
    <name evidence="1" type="ORF">F511_16953</name>
</gene>
<evidence type="ECO:0000313" key="1">
    <source>
        <dbReference type="EMBL" id="KZV29837.1"/>
    </source>
</evidence>
<sequence>MSQQTHALKQCKWHTVYGQCPTFEFTITAIDYKGNQALHDAPHSHHELVIPHKGLAPSRSSLADRSCPHELVHSANELVLPAIRLEDVTVGKKLREEQHE</sequence>
<dbReference type="Proteomes" id="UP000250235">
    <property type="component" value="Unassembled WGS sequence"/>
</dbReference>
<dbReference type="AlphaFoldDB" id="A0A2Z7BD19"/>
<proteinExistence type="predicted"/>
<accession>A0A2Z7BD19</accession>
<protein>
    <submittedName>
        <fullName evidence="1">Uncharacterized protein</fullName>
    </submittedName>
</protein>